<evidence type="ECO:0000313" key="2">
    <source>
        <dbReference type="EMBL" id="WFD40763.1"/>
    </source>
</evidence>
<feature type="region of interest" description="Disordered" evidence="1">
    <location>
        <begin position="236"/>
        <end position="314"/>
    </location>
</feature>
<dbReference type="GeneID" id="85227403"/>
<feature type="region of interest" description="Disordered" evidence="1">
    <location>
        <begin position="92"/>
        <end position="127"/>
    </location>
</feature>
<organism evidence="2 3">
    <name type="scientific">Malassezia japonica</name>
    <dbReference type="NCBI Taxonomy" id="223818"/>
    <lineage>
        <taxon>Eukaryota</taxon>
        <taxon>Fungi</taxon>
        <taxon>Dikarya</taxon>
        <taxon>Basidiomycota</taxon>
        <taxon>Ustilaginomycotina</taxon>
        <taxon>Malasseziomycetes</taxon>
        <taxon>Malasseziales</taxon>
        <taxon>Malasseziaceae</taxon>
        <taxon>Malassezia</taxon>
    </lineage>
</organism>
<name>A0AAF0F9B9_9BASI</name>
<dbReference type="EMBL" id="CP119964">
    <property type="protein sequence ID" value="WFD40763.1"/>
    <property type="molecule type" value="Genomic_DNA"/>
</dbReference>
<sequence length="474" mass="50329">MYLNATAAEPVVATNAPVYVDAVPEPKLASVSHVALDAIAAAIWGSPFYDTEFLVKHKGKDQSLFLHSNVVKASCPVLYKKMQAGTTIELDAMETAPPPGNARRAPAATPNRRPAPGPVSRTAADDEEVLLDDSDDEFDDATIDDASTVQSANFVPAARTPAARPTNAMPPPAVPPSINESTTSLATTHSNGSATRSTSIFSRLMKKKSVRNNLGDSSFSSQPSGADAGRLRRYSANADENGPISVPNTSTGGASMYNARSAGAPAGAPAGASGASGAPPSAPGTPRSGARRNGNKPSAAAPRPQSGVKRFRVTGATPRSVQALIFYLYTSQAHFVSTPHQSPHSDATSLHEEANELLGDGSKQSPSLWPPTFSSKAAYCLGHQLELRDLSMRAFDHLTLNLSPRTVLADLLSPFGDRFAEVQRAQLDFITMHWEEVKTRPDFAPTIENLVHGEYPNSSKSLFHLFSKLSIRSY</sequence>
<feature type="region of interest" description="Disordered" evidence="1">
    <location>
        <begin position="159"/>
        <end position="198"/>
    </location>
</feature>
<keyword evidence="3" id="KW-1185">Reference proteome</keyword>
<dbReference type="RefSeq" id="XP_060123660.1">
    <property type="nucleotide sequence ID" value="XM_060267677.1"/>
</dbReference>
<feature type="compositionally biased region" description="Polar residues" evidence="1">
    <location>
        <begin position="178"/>
        <end position="198"/>
    </location>
</feature>
<dbReference type="AlphaFoldDB" id="A0AAF0F9B9"/>
<protein>
    <recommendedName>
        <fullName evidence="4">BTB domain-containing protein</fullName>
    </recommendedName>
</protein>
<feature type="compositionally biased region" description="Low complexity" evidence="1">
    <location>
        <begin position="259"/>
        <end position="288"/>
    </location>
</feature>
<evidence type="ECO:0000313" key="3">
    <source>
        <dbReference type="Proteomes" id="UP001217754"/>
    </source>
</evidence>
<reference evidence="2" key="1">
    <citation type="submission" date="2023-03" db="EMBL/GenBank/DDBJ databases">
        <title>Mating type loci evolution in Malassezia.</title>
        <authorList>
            <person name="Coelho M.A."/>
        </authorList>
    </citation>
    <scope>NUCLEOTIDE SEQUENCE</scope>
    <source>
        <strain evidence="2">CBS 9431</strain>
    </source>
</reference>
<feature type="compositionally biased region" description="Low complexity" evidence="1">
    <location>
        <begin position="101"/>
        <end position="114"/>
    </location>
</feature>
<gene>
    <name evidence="2" type="ORF">MJAP1_003752</name>
</gene>
<dbReference type="Proteomes" id="UP001217754">
    <property type="component" value="Chromosome 7"/>
</dbReference>
<proteinExistence type="predicted"/>
<evidence type="ECO:0000256" key="1">
    <source>
        <dbReference type="SAM" id="MobiDB-lite"/>
    </source>
</evidence>
<evidence type="ECO:0008006" key="4">
    <source>
        <dbReference type="Google" id="ProtNLM"/>
    </source>
</evidence>
<accession>A0AAF0F9B9</accession>